<evidence type="ECO:0000256" key="5">
    <source>
        <dbReference type="ARBA" id="ARBA00023242"/>
    </source>
</evidence>
<evidence type="ECO:0000313" key="7">
    <source>
        <dbReference type="EMBL" id="KAG5627375.1"/>
    </source>
</evidence>
<comment type="caution">
    <text evidence="7">The sequence shown here is derived from an EMBL/GenBank/DDBJ whole genome shotgun (WGS) entry which is preliminary data.</text>
</comment>
<dbReference type="SMART" id="SM00432">
    <property type="entry name" value="MADS"/>
    <property type="match status" value="1"/>
</dbReference>
<proteinExistence type="predicted"/>
<keyword evidence="2" id="KW-0805">Transcription regulation</keyword>
<dbReference type="AlphaFoldDB" id="A0A9J6ATA8"/>
<accession>A0A9J6ATA8</accession>
<keyword evidence="3" id="KW-0238">DNA-binding</keyword>
<dbReference type="OrthoDB" id="1301276at2759"/>
<keyword evidence="8" id="KW-1185">Reference proteome</keyword>
<keyword evidence="4" id="KW-0804">Transcription</keyword>
<dbReference type="EMBL" id="JACXVP010000002">
    <property type="protein sequence ID" value="KAG5627375.1"/>
    <property type="molecule type" value="Genomic_DNA"/>
</dbReference>
<evidence type="ECO:0000256" key="3">
    <source>
        <dbReference type="ARBA" id="ARBA00023125"/>
    </source>
</evidence>
<protein>
    <recommendedName>
        <fullName evidence="6">MADS-box domain-containing protein</fullName>
    </recommendedName>
</protein>
<evidence type="ECO:0000256" key="4">
    <source>
        <dbReference type="ARBA" id="ARBA00023163"/>
    </source>
</evidence>
<organism evidence="7 8">
    <name type="scientific">Solanum commersonii</name>
    <name type="common">Commerson's wild potato</name>
    <name type="synonym">Commerson's nightshade</name>
    <dbReference type="NCBI Taxonomy" id="4109"/>
    <lineage>
        <taxon>Eukaryota</taxon>
        <taxon>Viridiplantae</taxon>
        <taxon>Streptophyta</taxon>
        <taxon>Embryophyta</taxon>
        <taxon>Tracheophyta</taxon>
        <taxon>Spermatophyta</taxon>
        <taxon>Magnoliopsida</taxon>
        <taxon>eudicotyledons</taxon>
        <taxon>Gunneridae</taxon>
        <taxon>Pentapetalae</taxon>
        <taxon>asterids</taxon>
        <taxon>lamiids</taxon>
        <taxon>Solanales</taxon>
        <taxon>Solanaceae</taxon>
        <taxon>Solanoideae</taxon>
        <taxon>Solaneae</taxon>
        <taxon>Solanum</taxon>
    </lineage>
</organism>
<dbReference type="SUPFAM" id="SSF55455">
    <property type="entry name" value="SRF-like"/>
    <property type="match status" value="1"/>
</dbReference>
<sequence length="63" mass="7392">MTRKKKASYQKRHKGFLNKAHELNTLCDVKLAIVVYSPYHEEPKVFSNHEAITNTFTNFKKLP</sequence>
<evidence type="ECO:0000313" key="8">
    <source>
        <dbReference type="Proteomes" id="UP000824120"/>
    </source>
</evidence>
<dbReference type="Gene3D" id="3.40.1810.10">
    <property type="entry name" value="Transcription factor, MADS-box"/>
    <property type="match status" value="1"/>
</dbReference>
<dbReference type="GO" id="GO:0005634">
    <property type="term" value="C:nucleus"/>
    <property type="evidence" value="ECO:0007669"/>
    <property type="project" value="UniProtKB-SubCell"/>
</dbReference>
<comment type="subcellular location">
    <subcellularLocation>
        <location evidence="1">Nucleus</location>
    </subcellularLocation>
</comment>
<feature type="domain" description="MADS-box" evidence="6">
    <location>
        <begin position="1"/>
        <end position="37"/>
    </location>
</feature>
<dbReference type="Proteomes" id="UP000824120">
    <property type="component" value="Chromosome 2"/>
</dbReference>
<evidence type="ECO:0000259" key="6">
    <source>
        <dbReference type="PROSITE" id="PS50066"/>
    </source>
</evidence>
<dbReference type="PROSITE" id="PS50066">
    <property type="entry name" value="MADS_BOX_2"/>
    <property type="match status" value="1"/>
</dbReference>
<gene>
    <name evidence="7" type="ORF">H5410_012593</name>
</gene>
<name>A0A9J6ATA8_SOLCO</name>
<dbReference type="GO" id="GO:0046983">
    <property type="term" value="F:protein dimerization activity"/>
    <property type="evidence" value="ECO:0007669"/>
    <property type="project" value="InterPro"/>
</dbReference>
<dbReference type="Pfam" id="PF00319">
    <property type="entry name" value="SRF-TF"/>
    <property type="match status" value="1"/>
</dbReference>
<dbReference type="GO" id="GO:0003677">
    <property type="term" value="F:DNA binding"/>
    <property type="evidence" value="ECO:0007669"/>
    <property type="project" value="UniProtKB-KW"/>
</dbReference>
<dbReference type="InterPro" id="IPR036879">
    <property type="entry name" value="TF_MADSbox_sf"/>
</dbReference>
<evidence type="ECO:0000256" key="1">
    <source>
        <dbReference type="ARBA" id="ARBA00004123"/>
    </source>
</evidence>
<dbReference type="PRINTS" id="PR00404">
    <property type="entry name" value="MADSDOMAIN"/>
</dbReference>
<dbReference type="InterPro" id="IPR002100">
    <property type="entry name" value="TF_MADSbox"/>
</dbReference>
<keyword evidence="5" id="KW-0539">Nucleus</keyword>
<evidence type="ECO:0000256" key="2">
    <source>
        <dbReference type="ARBA" id="ARBA00023015"/>
    </source>
</evidence>
<reference evidence="7 8" key="1">
    <citation type="submission" date="2020-09" db="EMBL/GenBank/DDBJ databases">
        <title>De no assembly of potato wild relative species, Solanum commersonii.</title>
        <authorList>
            <person name="Cho K."/>
        </authorList>
    </citation>
    <scope>NUCLEOTIDE SEQUENCE [LARGE SCALE GENOMIC DNA]</scope>
    <source>
        <strain evidence="7">LZ3.2</strain>
        <tissue evidence="7">Leaf</tissue>
    </source>
</reference>